<keyword evidence="1" id="KW-1185">Reference proteome</keyword>
<accession>A0A915BUF3</accession>
<dbReference type="Proteomes" id="UP000887569">
    <property type="component" value="Unplaced"/>
</dbReference>
<organism evidence="1 2">
    <name type="scientific">Parascaris univalens</name>
    <name type="common">Nematode worm</name>
    <dbReference type="NCBI Taxonomy" id="6257"/>
    <lineage>
        <taxon>Eukaryota</taxon>
        <taxon>Metazoa</taxon>
        <taxon>Ecdysozoa</taxon>
        <taxon>Nematoda</taxon>
        <taxon>Chromadorea</taxon>
        <taxon>Rhabditida</taxon>
        <taxon>Spirurina</taxon>
        <taxon>Ascaridomorpha</taxon>
        <taxon>Ascaridoidea</taxon>
        <taxon>Ascarididae</taxon>
        <taxon>Parascaris</taxon>
    </lineage>
</organism>
<proteinExistence type="predicted"/>
<dbReference type="AlphaFoldDB" id="A0A915BUF3"/>
<evidence type="ECO:0000313" key="2">
    <source>
        <dbReference type="WBParaSite" id="PgR060_g037_t01"/>
    </source>
</evidence>
<sequence>FRRKQKHFQGRDRVLHLGSYTQYQLPEVQLPQQPHLVFLLHRQFKAQHKVLALKRRSADCQKNKPERISHDQFKALQKYRVAQRRQEKVQRVVHVNIDEYHRFDCSLIFESSTRFLRLTIAFHFKARILSN</sequence>
<evidence type="ECO:0000313" key="1">
    <source>
        <dbReference type="Proteomes" id="UP000887569"/>
    </source>
</evidence>
<reference evidence="2" key="1">
    <citation type="submission" date="2022-11" db="UniProtKB">
        <authorList>
            <consortium name="WormBaseParasite"/>
        </authorList>
    </citation>
    <scope>IDENTIFICATION</scope>
</reference>
<protein>
    <submittedName>
        <fullName evidence="2">Uncharacterized protein</fullName>
    </submittedName>
</protein>
<name>A0A915BUF3_PARUN</name>
<dbReference type="WBParaSite" id="PgR060_g037_t01">
    <property type="protein sequence ID" value="PgR060_g037_t01"/>
    <property type="gene ID" value="PgR060_g037"/>
</dbReference>